<proteinExistence type="predicted"/>
<dbReference type="EMBL" id="JBAMIC010000002">
    <property type="protein sequence ID" value="KAK7112059.1"/>
    <property type="molecule type" value="Genomic_DNA"/>
</dbReference>
<accession>A0AAN9BVY1</accession>
<evidence type="ECO:0000313" key="1">
    <source>
        <dbReference type="EMBL" id="KAK7112059.1"/>
    </source>
</evidence>
<dbReference type="InterPro" id="IPR053325">
    <property type="entry name" value="H3-Acetyl_Activator"/>
</dbReference>
<comment type="caution">
    <text evidence="1">The sequence shown here is derived from an EMBL/GenBank/DDBJ whole genome shotgun (WGS) entry which is preliminary data.</text>
</comment>
<dbReference type="Proteomes" id="UP001374579">
    <property type="component" value="Unassembled WGS sequence"/>
</dbReference>
<reference evidence="1 2" key="1">
    <citation type="submission" date="2024-02" db="EMBL/GenBank/DDBJ databases">
        <title>Chromosome-scale genome assembly of the rough periwinkle Littorina saxatilis.</title>
        <authorList>
            <person name="De Jode A."/>
            <person name="Faria R."/>
            <person name="Formenti G."/>
            <person name="Sims Y."/>
            <person name="Smith T.P."/>
            <person name="Tracey A."/>
            <person name="Wood J.M.D."/>
            <person name="Zagrodzka Z.B."/>
            <person name="Johannesson K."/>
            <person name="Butlin R.K."/>
            <person name="Leder E.H."/>
        </authorList>
    </citation>
    <scope>NUCLEOTIDE SEQUENCE [LARGE SCALE GENOMIC DNA]</scope>
    <source>
        <strain evidence="1">Snail1</strain>
        <tissue evidence="1">Muscle</tissue>
    </source>
</reference>
<protein>
    <submittedName>
        <fullName evidence="1">Uncharacterized protein</fullName>
    </submittedName>
</protein>
<dbReference type="PANTHER" id="PTHR35706">
    <property type="entry name" value="F14O23.11 PROTEIN"/>
    <property type="match status" value="1"/>
</dbReference>
<gene>
    <name evidence="1" type="ORF">V1264_011572</name>
</gene>
<sequence>MKRLAPEEVKKRVEGLTDRFAEARELLGDARESLGSTYFSEDMQEAQEAVSETLTTYEALLADLDEDQRNDVVRSIGLRMEELRAQEQAIKDLLD</sequence>
<dbReference type="PANTHER" id="PTHR35706:SF1">
    <property type="entry name" value="EMBRYOGENESIS-LIKE PROTEIN"/>
    <property type="match status" value="1"/>
</dbReference>
<keyword evidence="2" id="KW-1185">Reference proteome</keyword>
<organism evidence="1 2">
    <name type="scientific">Littorina saxatilis</name>
    <dbReference type="NCBI Taxonomy" id="31220"/>
    <lineage>
        <taxon>Eukaryota</taxon>
        <taxon>Metazoa</taxon>
        <taxon>Spiralia</taxon>
        <taxon>Lophotrochozoa</taxon>
        <taxon>Mollusca</taxon>
        <taxon>Gastropoda</taxon>
        <taxon>Caenogastropoda</taxon>
        <taxon>Littorinimorpha</taxon>
        <taxon>Littorinoidea</taxon>
        <taxon>Littorinidae</taxon>
        <taxon>Littorina</taxon>
    </lineage>
</organism>
<evidence type="ECO:0000313" key="2">
    <source>
        <dbReference type="Proteomes" id="UP001374579"/>
    </source>
</evidence>
<name>A0AAN9BVY1_9CAEN</name>
<dbReference type="AlphaFoldDB" id="A0AAN9BVY1"/>